<dbReference type="InterPro" id="IPR050090">
    <property type="entry name" value="Tyrosine_recombinase_XerCD"/>
</dbReference>
<evidence type="ECO:0000256" key="5">
    <source>
        <dbReference type="PROSITE-ProRule" id="PRU01248"/>
    </source>
</evidence>
<dbReference type="InterPro" id="IPR044068">
    <property type="entry name" value="CB"/>
</dbReference>
<keyword evidence="3 5" id="KW-0238">DNA-binding</keyword>
<proteinExistence type="inferred from homology"/>
<name>G5JEG0_CROWT</name>
<dbReference type="Pfam" id="PF00589">
    <property type="entry name" value="Phage_integrase"/>
    <property type="match status" value="1"/>
</dbReference>
<dbReference type="CDD" id="cd01195">
    <property type="entry name" value="INT_C_like_5"/>
    <property type="match status" value="1"/>
</dbReference>
<keyword evidence="2" id="KW-0229">DNA integration</keyword>
<dbReference type="GO" id="GO:0006310">
    <property type="term" value="P:DNA recombination"/>
    <property type="evidence" value="ECO:0007669"/>
    <property type="project" value="UniProtKB-KW"/>
</dbReference>
<evidence type="ECO:0000313" key="8">
    <source>
        <dbReference type="EMBL" id="EHJ09426.1"/>
    </source>
</evidence>
<evidence type="ECO:0000256" key="4">
    <source>
        <dbReference type="ARBA" id="ARBA00023172"/>
    </source>
</evidence>
<dbReference type="EMBL" id="AESD01001012">
    <property type="protein sequence ID" value="EHJ09426.1"/>
    <property type="molecule type" value="Genomic_DNA"/>
</dbReference>
<dbReference type="RefSeq" id="WP_007313527.1">
    <property type="nucleotide sequence ID" value="NZ_AESD01001012.1"/>
</dbReference>
<dbReference type="PATRIC" id="fig|423471.3.peg.5419"/>
<dbReference type="Gene3D" id="1.10.443.10">
    <property type="entry name" value="Intergrase catalytic core"/>
    <property type="match status" value="1"/>
</dbReference>
<evidence type="ECO:0000313" key="9">
    <source>
        <dbReference type="Proteomes" id="UP000003477"/>
    </source>
</evidence>
<dbReference type="GO" id="GO:0003677">
    <property type="term" value="F:DNA binding"/>
    <property type="evidence" value="ECO:0007669"/>
    <property type="project" value="UniProtKB-UniRule"/>
</dbReference>
<sequence>MSNIVSLNPNLSHLNSVPPSTDWDRVLADWLSTKRSPHTQRVYRKDITNFLNDVNMTLSKFLSGDRYSGHELVTRYKGQMITKELTPATINRRLSAIKSLVSHAYQCGHCEFTLETVKGEKMAQYRDTSGIDLDLFKDVLANIDRSYIIGVRDYALLVLLWSNALRRSEVSKASIKDFDPDGMTLRIYGKGRGTEAETVSLGKGTVMAIANYLELREDVNPDDPLFVAHKPGYIGHRLHTNSIYNVVKKRCEAAGIKKVMSPHRIRHSAITTALDKTDGDVRKVQKLSRHANLNTLMIYDDNRLNAQKDMTELLDALI</sequence>
<evidence type="ECO:0000256" key="3">
    <source>
        <dbReference type="ARBA" id="ARBA00023125"/>
    </source>
</evidence>
<dbReference type="PROSITE" id="PS51898">
    <property type="entry name" value="TYR_RECOMBINASE"/>
    <property type="match status" value="1"/>
</dbReference>
<comment type="similarity">
    <text evidence="1">Belongs to the 'phage' integrase family.</text>
</comment>
<feature type="domain" description="Tyr recombinase" evidence="6">
    <location>
        <begin position="126"/>
        <end position="315"/>
    </location>
</feature>
<gene>
    <name evidence="8" type="ORF">CWATWH0003_B147</name>
</gene>
<dbReference type="InterPro" id="IPR013762">
    <property type="entry name" value="Integrase-like_cat_sf"/>
</dbReference>
<protein>
    <submittedName>
        <fullName evidence="8">Integrase-recombinase protein</fullName>
    </submittedName>
</protein>
<dbReference type="InterPro" id="IPR004107">
    <property type="entry name" value="Integrase_SAM-like_N"/>
</dbReference>
<dbReference type="Pfam" id="PF02899">
    <property type="entry name" value="Phage_int_SAM_1"/>
    <property type="match status" value="1"/>
</dbReference>
<comment type="caution">
    <text evidence="8">The sequence shown here is derived from an EMBL/GenBank/DDBJ whole genome shotgun (WGS) entry which is preliminary data.</text>
</comment>
<dbReference type="Proteomes" id="UP000003477">
    <property type="component" value="Unassembled WGS sequence"/>
</dbReference>
<dbReference type="InterPro" id="IPR002104">
    <property type="entry name" value="Integrase_catalytic"/>
</dbReference>
<evidence type="ECO:0000259" key="6">
    <source>
        <dbReference type="PROSITE" id="PS51898"/>
    </source>
</evidence>
<dbReference type="PANTHER" id="PTHR30349">
    <property type="entry name" value="PHAGE INTEGRASE-RELATED"/>
    <property type="match status" value="1"/>
</dbReference>
<keyword evidence="4" id="KW-0233">DNA recombination</keyword>
<dbReference type="SUPFAM" id="SSF56349">
    <property type="entry name" value="DNA breaking-rejoining enzymes"/>
    <property type="match status" value="1"/>
</dbReference>
<feature type="domain" description="Core-binding (CB)" evidence="7">
    <location>
        <begin position="21"/>
        <end position="105"/>
    </location>
</feature>
<dbReference type="Gene3D" id="1.10.150.130">
    <property type="match status" value="1"/>
</dbReference>
<organism evidence="8 9">
    <name type="scientific">Crocosphaera watsonii WH 0003</name>
    <dbReference type="NCBI Taxonomy" id="423471"/>
    <lineage>
        <taxon>Bacteria</taxon>
        <taxon>Bacillati</taxon>
        <taxon>Cyanobacteriota</taxon>
        <taxon>Cyanophyceae</taxon>
        <taxon>Oscillatoriophycideae</taxon>
        <taxon>Chroococcales</taxon>
        <taxon>Aphanothecaceae</taxon>
        <taxon>Crocosphaera</taxon>
    </lineage>
</organism>
<dbReference type="InterPro" id="IPR010998">
    <property type="entry name" value="Integrase_recombinase_N"/>
</dbReference>
<accession>G5JEG0</accession>
<dbReference type="InterPro" id="IPR011010">
    <property type="entry name" value="DNA_brk_join_enz"/>
</dbReference>
<dbReference type="GeneID" id="88769084"/>
<dbReference type="AlphaFoldDB" id="G5JEG0"/>
<dbReference type="PANTHER" id="PTHR30349:SF64">
    <property type="entry name" value="PROPHAGE INTEGRASE INTD-RELATED"/>
    <property type="match status" value="1"/>
</dbReference>
<dbReference type="GO" id="GO:0015074">
    <property type="term" value="P:DNA integration"/>
    <property type="evidence" value="ECO:0007669"/>
    <property type="project" value="UniProtKB-KW"/>
</dbReference>
<evidence type="ECO:0000256" key="2">
    <source>
        <dbReference type="ARBA" id="ARBA00022908"/>
    </source>
</evidence>
<evidence type="ECO:0000259" key="7">
    <source>
        <dbReference type="PROSITE" id="PS51900"/>
    </source>
</evidence>
<evidence type="ECO:0000256" key="1">
    <source>
        <dbReference type="ARBA" id="ARBA00008857"/>
    </source>
</evidence>
<dbReference type="PROSITE" id="PS51900">
    <property type="entry name" value="CB"/>
    <property type="match status" value="1"/>
</dbReference>
<reference evidence="8 9" key="1">
    <citation type="journal article" date="2011" name="Front. Microbiol.">
        <title>Two Strains of Crocosphaera watsonii with Highly Conserved Genomes are Distinguished by Strain-Specific Features.</title>
        <authorList>
            <person name="Bench S.R."/>
            <person name="Ilikchyan I.N."/>
            <person name="Tripp H.J."/>
            <person name="Zehr J.P."/>
        </authorList>
    </citation>
    <scope>NUCLEOTIDE SEQUENCE [LARGE SCALE GENOMIC DNA]</scope>
    <source>
        <strain evidence="8 9">WH 0003</strain>
    </source>
</reference>